<gene>
    <name evidence="1" type="ORF">M3X98_13585</name>
</gene>
<evidence type="ECO:0000313" key="1">
    <source>
        <dbReference type="EMBL" id="MDC4249040.1"/>
    </source>
</evidence>
<protein>
    <recommendedName>
        <fullName evidence="3">Ribbon-helix-helix protein, CopG family</fullName>
    </recommendedName>
</protein>
<evidence type="ECO:0000313" key="2">
    <source>
        <dbReference type="Proteomes" id="UP001141166"/>
    </source>
</evidence>
<name>A0A9X3XWX9_ENTFC</name>
<dbReference type="EMBL" id="JAMWMK010000035">
    <property type="protein sequence ID" value="MDC4249040.1"/>
    <property type="molecule type" value="Genomic_DNA"/>
</dbReference>
<organism evidence="1 2">
    <name type="scientific">Enterococcus faecium</name>
    <name type="common">Streptococcus faecium</name>
    <dbReference type="NCBI Taxonomy" id="1352"/>
    <lineage>
        <taxon>Bacteria</taxon>
        <taxon>Bacillati</taxon>
        <taxon>Bacillota</taxon>
        <taxon>Bacilli</taxon>
        <taxon>Lactobacillales</taxon>
        <taxon>Enterococcaceae</taxon>
        <taxon>Enterococcus</taxon>
    </lineage>
</organism>
<dbReference type="Proteomes" id="UP001141166">
    <property type="component" value="Unassembled WGS sequence"/>
</dbReference>
<proteinExistence type="predicted"/>
<accession>A0A9X3XWX9</accession>
<dbReference type="AlphaFoldDB" id="A0A9X3XWX9"/>
<comment type="caution">
    <text evidence="1">The sequence shown here is derived from an EMBL/GenBank/DDBJ whole genome shotgun (WGS) entry which is preliminary data.</text>
</comment>
<reference evidence="1" key="1">
    <citation type="submission" date="2022-05" db="EMBL/GenBank/DDBJ databases">
        <title>Draft genome sequences of Clostridium perfringens strains isolated from Peru.</title>
        <authorList>
            <person name="Hurtado R."/>
            <person name="Lima L."/>
            <person name="Sousa T."/>
            <person name="Jaiswal A.K."/>
            <person name="Tiwari S."/>
            <person name="Maturrano L."/>
            <person name="Brenig B."/>
            <person name="Azevedo V."/>
        </authorList>
    </citation>
    <scope>NUCLEOTIDE SEQUENCE</scope>
    <source>
        <strain evidence="1">CP4</strain>
    </source>
</reference>
<dbReference type="RefSeq" id="WP_272471523.1">
    <property type="nucleotide sequence ID" value="NZ_JAMWMK010000035.1"/>
</dbReference>
<sequence>MATKDKTILTIRDVDVLVQKKLVEVAKKKGYSSRDEMLRDILEKIAYEEYQMETEIRYKNLIGDQVKFLEEMQKQLLLQQKEFMYSLAQQFSDYEISKLERPPIFPE</sequence>
<evidence type="ECO:0008006" key="3">
    <source>
        <dbReference type="Google" id="ProtNLM"/>
    </source>
</evidence>